<reference evidence="7" key="2">
    <citation type="journal article" date="2014" name="Genome Announc.">
        <title>Complete Genome Sequence of Mycoplasma californicum Strain HAZ160_1 from Bovine Mastitic Milk in Japan.</title>
        <authorList>
            <person name="Hata E."/>
            <person name="Murakami K."/>
        </authorList>
    </citation>
    <scope>NUCLEOTIDE SEQUENCE</scope>
    <source>
        <strain evidence="7">HAZ160_1</strain>
    </source>
</reference>
<name>A0AAT9F7T2_9BACT</name>
<dbReference type="EMBL" id="AP013353">
    <property type="protein sequence ID" value="BAP00928.1"/>
    <property type="molecule type" value="Genomic_DNA"/>
</dbReference>
<keyword evidence="2" id="KW-0049">Antioxidant</keyword>
<dbReference type="Pfam" id="PF08534">
    <property type="entry name" value="Redoxin"/>
    <property type="match status" value="1"/>
</dbReference>
<dbReference type="PROSITE" id="PS01265">
    <property type="entry name" value="TPX"/>
    <property type="match status" value="1"/>
</dbReference>
<dbReference type="KEGG" id="mcm:MCAL160_0256"/>
<organism evidence="7">
    <name type="scientific">Mycoplasmopsis californica HAZ160_1</name>
    <dbReference type="NCBI Taxonomy" id="1397850"/>
    <lineage>
        <taxon>Bacteria</taxon>
        <taxon>Bacillati</taxon>
        <taxon>Mycoplasmatota</taxon>
        <taxon>Mycoplasmoidales</taxon>
        <taxon>Metamycoplasmataceae</taxon>
        <taxon>Mycoplasmopsis</taxon>
    </lineage>
</organism>
<dbReference type="InterPro" id="IPR050455">
    <property type="entry name" value="Tpx_Peroxidase_subfamily"/>
</dbReference>
<dbReference type="AlphaFoldDB" id="A0AAT9F7T2"/>
<dbReference type="InterPro" id="IPR036249">
    <property type="entry name" value="Thioredoxin-like_sf"/>
</dbReference>
<dbReference type="GO" id="GO:0008379">
    <property type="term" value="F:thioredoxin peroxidase activity"/>
    <property type="evidence" value="ECO:0007669"/>
    <property type="project" value="InterPro"/>
</dbReference>
<sequence length="161" mass="18297">MQVKFLNNPTNLLGKEIKAGDIFPDFVGVKLDMSDFHLNSLPKSKKLIFSIPSIDTGVCEMETTKFMNFFKDKDYPVVAVSCDLPFAFGRWCTAKNNEKIIPLSEFRHRDFGLKTGTVLEGVGLLTRAIFVLDENNKVLHVEYVPEVSTEPNYDKVYAYFS</sequence>
<evidence type="ECO:0000259" key="6">
    <source>
        <dbReference type="PROSITE" id="PS51352"/>
    </source>
</evidence>
<evidence type="ECO:0000313" key="7">
    <source>
        <dbReference type="EMBL" id="BAP00928.1"/>
    </source>
</evidence>
<evidence type="ECO:0000256" key="5">
    <source>
        <dbReference type="ARBA" id="ARBA00023284"/>
    </source>
</evidence>
<dbReference type="PANTHER" id="PTHR43110:SF1">
    <property type="entry name" value="THIOL PEROXIDASE"/>
    <property type="match status" value="1"/>
</dbReference>
<dbReference type="RefSeq" id="WP_041102934.1">
    <property type="nucleotide sequence ID" value="NZ_AP013353.1"/>
</dbReference>
<proteinExistence type="predicted"/>
<dbReference type="PANTHER" id="PTHR43110">
    <property type="entry name" value="THIOL PEROXIDASE"/>
    <property type="match status" value="1"/>
</dbReference>
<keyword evidence="1 7" id="KW-0575">Peroxidase</keyword>
<dbReference type="InterPro" id="IPR013740">
    <property type="entry name" value="Redoxin"/>
</dbReference>
<dbReference type="InterPro" id="IPR018219">
    <property type="entry name" value="Tpx_CS"/>
</dbReference>
<dbReference type="CDD" id="cd03014">
    <property type="entry name" value="PRX_Atyp2cys"/>
    <property type="match status" value="1"/>
</dbReference>
<keyword evidence="5" id="KW-0676">Redox-active center</keyword>
<dbReference type="SUPFAM" id="SSF52833">
    <property type="entry name" value="Thioredoxin-like"/>
    <property type="match status" value="1"/>
</dbReference>
<accession>A0AAT9F7T2</accession>
<evidence type="ECO:0000256" key="3">
    <source>
        <dbReference type="ARBA" id="ARBA00023002"/>
    </source>
</evidence>
<protein>
    <submittedName>
        <fullName evidence="7">Thiol peroxidase</fullName>
    </submittedName>
</protein>
<keyword evidence="4" id="KW-1015">Disulfide bond</keyword>
<gene>
    <name evidence="7" type="primary">tpx</name>
    <name evidence="7" type="ORF">MCAL160_0256</name>
</gene>
<feature type="domain" description="Thioredoxin" evidence="6">
    <location>
        <begin position="17"/>
        <end position="161"/>
    </location>
</feature>
<dbReference type="InterPro" id="IPR013766">
    <property type="entry name" value="Thioredoxin_domain"/>
</dbReference>
<reference evidence="7" key="1">
    <citation type="journal article" date="2014" name="Appl. Environ. Microbiol.">
        <title>Molecular Epidemiology of Cases of Mycoplasma californicum Infection in Japan.</title>
        <authorList>
            <person name="Hata E."/>
            <person name="Suzuki K."/>
            <person name="Hanyu H."/>
            <person name="Itoh M."/>
            <person name="Higuchi H."/>
            <person name="Kobayashi H."/>
        </authorList>
    </citation>
    <scope>NUCLEOTIDE SEQUENCE</scope>
    <source>
        <strain evidence="7">HAZ160_1</strain>
    </source>
</reference>
<dbReference type="NCBIfam" id="NF001808">
    <property type="entry name" value="PRK00522.1"/>
    <property type="match status" value="1"/>
</dbReference>
<evidence type="ECO:0000256" key="2">
    <source>
        <dbReference type="ARBA" id="ARBA00022862"/>
    </source>
</evidence>
<reference evidence="7" key="4">
    <citation type="submission" date="2024-06" db="EMBL/GenBank/DDBJ databases">
        <authorList>
            <consortium name="Mycoplasma californicum genome sequencing consortium"/>
            <person name="Hata E."/>
            <person name="Tanaka K."/>
            <person name="Tamamura Y."/>
        </authorList>
    </citation>
    <scope>NUCLEOTIDE SEQUENCE</scope>
    <source>
        <strain evidence="7">HAZ160_1</strain>
    </source>
</reference>
<keyword evidence="3" id="KW-0560">Oxidoreductase</keyword>
<reference evidence="7" key="3">
    <citation type="journal article" date="2019" name="Vet. Microbiol.">
        <title>Mutations associated with change of susceptibility to lincosamides and/or macrolides in field and laboratory-derived Mycoplasma californicum strains in Japan, and development of a rapid detection method for these mutations.</title>
        <authorList>
            <person name="Hata E."/>
            <person name="Nagai K."/>
            <person name="Murakami K."/>
        </authorList>
    </citation>
    <scope>NUCLEOTIDE SEQUENCE</scope>
    <source>
        <strain evidence="7">HAZ160_1</strain>
    </source>
</reference>
<dbReference type="Gene3D" id="3.40.30.10">
    <property type="entry name" value="Glutaredoxin"/>
    <property type="match status" value="1"/>
</dbReference>
<evidence type="ECO:0000256" key="4">
    <source>
        <dbReference type="ARBA" id="ARBA00023157"/>
    </source>
</evidence>
<evidence type="ECO:0000256" key="1">
    <source>
        <dbReference type="ARBA" id="ARBA00022559"/>
    </source>
</evidence>
<dbReference type="PROSITE" id="PS51352">
    <property type="entry name" value="THIOREDOXIN_2"/>
    <property type="match status" value="1"/>
</dbReference>
<dbReference type="InterPro" id="IPR002065">
    <property type="entry name" value="TPX"/>
</dbReference>